<dbReference type="PANTHER" id="PTHR43047:SF72">
    <property type="entry name" value="OSMOSENSING HISTIDINE PROTEIN KINASE SLN1"/>
    <property type="match status" value="1"/>
</dbReference>
<dbReference type="PROSITE" id="PS50046">
    <property type="entry name" value="PHYTOCHROME_2"/>
    <property type="match status" value="1"/>
</dbReference>
<dbReference type="SUPFAM" id="SSF55874">
    <property type="entry name" value="ATPase domain of HSP90 chaperone/DNA topoisomerase II/histidine kinase"/>
    <property type="match status" value="1"/>
</dbReference>
<dbReference type="SMART" id="SM00388">
    <property type="entry name" value="HisKA"/>
    <property type="match status" value="1"/>
</dbReference>
<dbReference type="InterPro" id="IPR004358">
    <property type="entry name" value="Sig_transdc_His_kin-like_C"/>
</dbReference>
<dbReference type="InterPro" id="IPR035965">
    <property type="entry name" value="PAS-like_dom_sf"/>
</dbReference>
<feature type="domain" description="MHYT" evidence="15">
    <location>
        <begin position="12"/>
        <end position="212"/>
    </location>
</feature>
<dbReference type="SUPFAM" id="SSF47384">
    <property type="entry name" value="Homodimeric domain of signal transducing histidine kinase"/>
    <property type="match status" value="1"/>
</dbReference>
<dbReference type="EMBL" id="JAZAQF010000069">
    <property type="protein sequence ID" value="MFG3818273.1"/>
    <property type="molecule type" value="Genomic_DNA"/>
</dbReference>
<dbReference type="InterPro" id="IPR000014">
    <property type="entry name" value="PAS"/>
</dbReference>
<evidence type="ECO:0000256" key="2">
    <source>
        <dbReference type="ARBA" id="ARBA00006402"/>
    </source>
</evidence>
<evidence type="ECO:0000256" key="9">
    <source>
        <dbReference type="PROSITE-ProRule" id="PRU00244"/>
    </source>
</evidence>
<feature type="domain" description="Response regulatory" evidence="12">
    <location>
        <begin position="969"/>
        <end position="1085"/>
    </location>
</feature>
<feature type="modified residue" description="4-aspartylphosphate" evidence="8">
    <location>
        <position position="1018"/>
    </location>
</feature>
<evidence type="ECO:0000313" key="17">
    <source>
        <dbReference type="Proteomes" id="UP001604335"/>
    </source>
</evidence>
<dbReference type="Pfam" id="PF13188">
    <property type="entry name" value="PAS_8"/>
    <property type="match status" value="1"/>
</dbReference>
<dbReference type="InterPro" id="IPR036890">
    <property type="entry name" value="HATPase_C_sf"/>
</dbReference>
<keyword evidence="6" id="KW-0418">Kinase</keyword>
<evidence type="ECO:0000256" key="8">
    <source>
        <dbReference type="PROSITE-ProRule" id="PRU00169"/>
    </source>
</evidence>
<dbReference type="InterPro" id="IPR016132">
    <property type="entry name" value="Phyto_chromo_attachment"/>
</dbReference>
<evidence type="ECO:0000259" key="12">
    <source>
        <dbReference type="PROSITE" id="PS50110"/>
    </source>
</evidence>
<evidence type="ECO:0000256" key="1">
    <source>
        <dbReference type="ARBA" id="ARBA00000085"/>
    </source>
</evidence>
<keyword evidence="5" id="KW-0808">Transferase</keyword>
<protein>
    <recommendedName>
        <fullName evidence="3">histidine kinase</fullName>
        <ecNumber evidence="3">2.7.13.3</ecNumber>
    </recommendedName>
</protein>
<dbReference type="Gene3D" id="3.40.50.2300">
    <property type="match status" value="1"/>
</dbReference>
<dbReference type="InterPro" id="IPR001789">
    <property type="entry name" value="Sig_transdc_resp-reg_receiver"/>
</dbReference>
<dbReference type="SMART" id="SM00387">
    <property type="entry name" value="HATPase_c"/>
    <property type="match status" value="1"/>
</dbReference>
<dbReference type="CDD" id="cd00130">
    <property type="entry name" value="PAS"/>
    <property type="match status" value="1"/>
</dbReference>
<dbReference type="NCBIfam" id="TIGR00229">
    <property type="entry name" value="sensory_box"/>
    <property type="match status" value="1"/>
</dbReference>
<keyword evidence="9" id="KW-0812">Transmembrane</keyword>
<feature type="domain" description="PAC" evidence="14">
    <location>
        <begin position="424"/>
        <end position="482"/>
    </location>
</feature>
<evidence type="ECO:0000256" key="4">
    <source>
        <dbReference type="ARBA" id="ARBA00022553"/>
    </source>
</evidence>
<keyword evidence="9" id="KW-0472">Membrane</keyword>
<evidence type="ECO:0000259" key="13">
    <source>
        <dbReference type="PROSITE" id="PS50112"/>
    </source>
</evidence>
<organism evidence="16 17">
    <name type="scientific">Limnothrix redekei LRLZ20PSL1</name>
    <dbReference type="NCBI Taxonomy" id="3112953"/>
    <lineage>
        <taxon>Bacteria</taxon>
        <taxon>Bacillati</taxon>
        <taxon>Cyanobacteriota</taxon>
        <taxon>Cyanophyceae</taxon>
        <taxon>Pseudanabaenales</taxon>
        <taxon>Pseudanabaenaceae</taxon>
        <taxon>Limnothrix</taxon>
    </lineage>
</organism>
<dbReference type="SUPFAM" id="SSF52172">
    <property type="entry name" value="CheY-like"/>
    <property type="match status" value="1"/>
</dbReference>
<evidence type="ECO:0000256" key="7">
    <source>
        <dbReference type="ARBA" id="ARBA00023012"/>
    </source>
</evidence>
<dbReference type="CDD" id="cd00082">
    <property type="entry name" value="HisKA"/>
    <property type="match status" value="1"/>
</dbReference>
<evidence type="ECO:0000313" key="16">
    <source>
        <dbReference type="EMBL" id="MFG3818273.1"/>
    </source>
</evidence>
<name>A0ABW7CBM5_9CYAN</name>
<reference evidence="17" key="1">
    <citation type="journal article" date="2024" name="Algal Res.">
        <title>Biochemical, toxicological and genomic investigation of a high-biomass producing Limnothrix strain isolated from Italian shallow drinking water reservoir.</title>
        <authorList>
            <person name="Simonazzi M."/>
            <person name="Shishido T.K."/>
            <person name="Delbaje E."/>
            <person name="Wahlsten M."/>
            <person name="Fewer D.P."/>
            <person name="Sivonen K."/>
            <person name="Pezzolesi L."/>
            <person name="Pistocchi R."/>
        </authorList>
    </citation>
    <scope>NUCLEOTIDE SEQUENCE [LARGE SCALE GENOMIC DNA]</scope>
    <source>
        <strain evidence="17">LRLZ20PSL1</strain>
    </source>
</reference>
<dbReference type="InterPro" id="IPR000700">
    <property type="entry name" value="PAS-assoc_C"/>
</dbReference>
<gene>
    <name evidence="16" type="ORF">VPK24_11550</name>
</gene>
<dbReference type="InterPro" id="IPR003661">
    <property type="entry name" value="HisK_dim/P_dom"/>
</dbReference>
<keyword evidence="4 8" id="KW-0597">Phosphoprotein</keyword>
<keyword evidence="9" id="KW-1133">Transmembrane helix</keyword>
<dbReference type="InterPro" id="IPR003018">
    <property type="entry name" value="GAF"/>
</dbReference>
<dbReference type="PROSITE" id="PS50109">
    <property type="entry name" value="HIS_KIN"/>
    <property type="match status" value="1"/>
</dbReference>
<sequence length="1179" mass="128888">MEPLLSPVFGMYDWSLVSASLAIAIVASYTALDVAGRLRLAQTVRQQTLWLVSGSLAMGVGIWSMHFVGMLAFQLPMAVHYDLNTTLLSLFWALIASGIGLYVMSRSTVRFSLLVGGLCMGLAIVAMHYTGMAAMQLPGEVHYSWPGVGASVVIALVAAYGAAWLSLRLGRSGIEAAGSGIPFTWQSLSSAIIMGCGIGGMHYTAMASTQFWMVNHSVFGFSEQAPDFPIGSGGLNQPSNLPSITSAGLAVDVALGAIVILVIALAISTFERMLDRQRVREQTLSESEMRFRLLIDRLPTGVLLVDAGGRILSCNPMAAKLLGTSVEALQGQIFHAGLPTLNPNDFTLGQDLMPLQQILALGEPDATVPDRPTVNRGVGNLLKANFTGFSSSFSASLGWDGGETGNGGAANRSTGQSWTADRATNPQWRLANTILSLNEGEQRRWLLVNADPILNADQQVERVVCSLTDITDRRLAELALQKTARRETTIARVIQRMRRTLELQTILDTTTSELQQIIECDRVLVYRFEPNWSGRVVSEAVVPGWTPVYNNTTIERIAVDRPECIIKTIDSQNLLIQDTYLQDTQGGSYQTTRSCRCVSDIYAYGFDDCYLRLLEALEARAYIIVPIFCREQLWGLLACYQNDQPRSWTEVEVASVVRIAEQFGVAVQQAELLAKTQQQTIELLAAKEEADRANRAKSHFLAQMSHELRTPLNAILGFTQLMARDPSLSLTHRQQTNIVNRSGEHLLGLINSILDMSKIEAAQMTLQLERFDLHRLLDTLQDLLTVKAENKGLVLLFERSATLPQFVITDQNRLRQILLNLLGNALKFTDRGRVILTARELPTTAIGERSSLITETPPTCETDPAAISLEFNISDTGPGLSAEEIAQLFRPFEQTAVGQRSGQGTGLGLSISREFARLLGGDISVYSQPQTGATFTVTIQAQRAETSGAIDSASQQPILRLAPGQPAYLILVADDHADSRALLTDLLNQVGFQTIAAINGQMAVELWQQHHPQAIFMDMKMPGLDGYAASRLIKSQPGGHQTLIIALTASAFDQDRAAILAAGCDDLICKPFNFTDLLELLGQKLGVQYLYQAPAESEPNTTPIDTDPRTLLTQLVSLPDPWQQQFRAAVTRGSDSQALQLLEALPDSANALRQVLNQWIDGLRFDRVLELLDEAQSVP</sequence>
<dbReference type="Pfam" id="PF00512">
    <property type="entry name" value="HisKA"/>
    <property type="match status" value="1"/>
</dbReference>
<dbReference type="InterPro" id="IPR029016">
    <property type="entry name" value="GAF-like_dom_sf"/>
</dbReference>
<evidence type="ECO:0000259" key="15">
    <source>
        <dbReference type="PROSITE" id="PS50924"/>
    </source>
</evidence>
<feature type="transmembrane region" description="Helical" evidence="9">
    <location>
        <begin position="85"/>
        <end position="104"/>
    </location>
</feature>
<dbReference type="SMART" id="SM00448">
    <property type="entry name" value="REC"/>
    <property type="match status" value="1"/>
</dbReference>
<feature type="domain" description="Histidine kinase" evidence="11">
    <location>
        <begin position="703"/>
        <end position="943"/>
    </location>
</feature>
<evidence type="ECO:0000259" key="11">
    <source>
        <dbReference type="PROSITE" id="PS50109"/>
    </source>
</evidence>
<dbReference type="Pfam" id="PF03707">
    <property type="entry name" value="MHYT"/>
    <property type="match status" value="2"/>
</dbReference>
<feature type="domain" description="PAS" evidence="13">
    <location>
        <begin position="287"/>
        <end position="362"/>
    </location>
</feature>
<dbReference type="Gene3D" id="1.10.287.130">
    <property type="match status" value="1"/>
</dbReference>
<feature type="transmembrane region" description="Helical" evidence="9">
    <location>
        <begin position="48"/>
        <end position="73"/>
    </location>
</feature>
<evidence type="ECO:0000259" key="10">
    <source>
        <dbReference type="PROSITE" id="PS50046"/>
    </source>
</evidence>
<proteinExistence type="inferred from homology"/>
<dbReference type="SUPFAM" id="SSF55785">
    <property type="entry name" value="PYP-like sensor domain (PAS domain)"/>
    <property type="match status" value="2"/>
</dbReference>
<dbReference type="InterPro" id="IPR005330">
    <property type="entry name" value="MHYT_dom"/>
</dbReference>
<evidence type="ECO:0000259" key="14">
    <source>
        <dbReference type="PROSITE" id="PS50113"/>
    </source>
</evidence>
<evidence type="ECO:0000256" key="5">
    <source>
        <dbReference type="ARBA" id="ARBA00022679"/>
    </source>
</evidence>
<accession>A0ABW7CBM5</accession>
<dbReference type="InterPro" id="IPR011006">
    <property type="entry name" value="CheY-like_superfamily"/>
</dbReference>
<dbReference type="InterPro" id="IPR003594">
    <property type="entry name" value="HATPase_dom"/>
</dbReference>
<keyword evidence="7" id="KW-0902">Two-component regulatory system</keyword>
<dbReference type="PROSITE" id="PS50112">
    <property type="entry name" value="PAS"/>
    <property type="match status" value="1"/>
</dbReference>
<comment type="caution">
    <text evidence="16">The sequence shown here is derived from an EMBL/GenBank/DDBJ whole genome shotgun (WGS) entry which is preliminary data.</text>
</comment>
<dbReference type="PROSITE" id="PS50924">
    <property type="entry name" value="MHYT"/>
    <property type="match status" value="1"/>
</dbReference>
<feature type="transmembrane region" description="Helical" evidence="9">
    <location>
        <begin position="111"/>
        <end position="131"/>
    </location>
</feature>
<dbReference type="Proteomes" id="UP001604335">
    <property type="component" value="Unassembled WGS sequence"/>
</dbReference>
<dbReference type="EC" id="2.7.13.3" evidence="3"/>
<dbReference type="Pfam" id="PF01590">
    <property type="entry name" value="GAF"/>
    <property type="match status" value="1"/>
</dbReference>
<evidence type="ECO:0000256" key="3">
    <source>
        <dbReference type="ARBA" id="ARBA00012438"/>
    </source>
</evidence>
<comment type="catalytic activity">
    <reaction evidence="1">
        <text>ATP + protein L-histidine = ADP + protein N-phospho-L-histidine.</text>
        <dbReference type="EC" id="2.7.13.3"/>
    </reaction>
</comment>
<dbReference type="SMART" id="SM00086">
    <property type="entry name" value="PAC"/>
    <property type="match status" value="1"/>
</dbReference>
<dbReference type="InterPro" id="IPR005467">
    <property type="entry name" value="His_kinase_dom"/>
</dbReference>
<dbReference type="Pfam" id="PF02518">
    <property type="entry name" value="HATPase_c"/>
    <property type="match status" value="1"/>
</dbReference>
<dbReference type="SUPFAM" id="SSF55781">
    <property type="entry name" value="GAF domain-like"/>
    <property type="match status" value="1"/>
</dbReference>
<feature type="transmembrane region" description="Helical" evidence="9">
    <location>
        <begin position="14"/>
        <end position="36"/>
    </location>
</feature>
<dbReference type="Gene3D" id="3.30.450.40">
    <property type="match status" value="1"/>
</dbReference>
<keyword evidence="17" id="KW-1185">Reference proteome</keyword>
<dbReference type="InterPro" id="IPR001610">
    <property type="entry name" value="PAC"/>
</dbReference>
<feature type="transmembrane region" description="Helical" evidence="9">
    <location>
        <begin position="143"/>
        <end position="167"/>
    </location>
</feature>
<dbReference type="Pfam" id="PF00072">
    <property type="entry name" value="Response_reg"/>
    <property type="match status" value="1"/>
</dbReference>
<comment type="similarity">
    <text evidence="2">In the N-terminal section; belongs to the phytochrome family.</text>
</comment>
<dbReference type="Gene3D" id="3.30.565.10">
    <property type="entry name" value="Histidine kinase-like ATPase, C-terminal domain"/>
    <property type="match status" value="1"/>
</dbReference>
<feature type="transmembrane region" description="Helical" evidence="9">
    <location>
        <begin position="247"/>
        <end position="270"/>
    </location>
</feature>
<dbReference type="CDD" id="cd16922">
    <property type="entry name" value="HATPase_EvgS-ArcB-TorS-like"/>
    <property type="match status" value="1"/>
</dbReference>
<feature type="domain" description="Phytochrome chromophore attachment site" evidence="10">
    <location>
        <begin position="502"/>
        <end position="662"/>
    </location>
</feature>
<dbReference type="SMART" id="SM00065">
    <property type="entry name" value="GAF"/>
    <property type="match status" value="1"/>
</dbReference>
<dbReference type="PANTHER" id="PTHR43047">
    <property type="entry name" value="TWO-COMPONENT HISTIDINE PROTEIN KINASE"/>
    <property type="match status" value="1"/>
</dbReference>
<dbReference type="CDD" id="cd17546">
    <property type="entry name" value="REC_hyHK_CKI1_RcsC-like"/>
    <property type="match status" value="1"/>
</dbReference>
<dbReference type="PROSITE" id="PS50113">
    <property type="entry name" value="PAC"/>
    <property type="match status" value="1"/>
</dbReference>
<dbReference type="PRINTS" id="PR00344">
    <property type="entry name" value="BCTRLSENSOR"/>
</dbReference>
<dbReference type="InterPro" id="IPR036097">
    <property type="entry name" value="HisK_dim/P_sf"/>
</dbReference>
<evidence type="ECO:0000256" key="6">
    <source>
        <dbReference type="ARBA" id="ARBA00022777"/>
    </source>
</evidence>
<dbReference type="Gene3D" id="3.30.450.20">
    <property type="entry name" value="PAS domain"/>
    <property type="match status" value="2"/>
</dbReference>
<dbReference type="RefSeq" id="WP_393013475.1">
    <property type="nucleotide sequence ID" value="NZ_JAZAQF010000069.1"/>
</dbReference>
<dbReference type="PROSITE" id="PS50110">
    <property type="entry name" value="RESPONSE_REGULATORY"/>
    <property type="match status" value="1"/>
</dbReference>
<dbReference type="SMART" id="SM00091">
    <property type="entry name" value="PAS"/>
    <property type="match status" value="1"/>
</dbReference>